<dbReference type="EMBL" id="CP023994">
    <property type="protein sequence ID" value="AWR20984.1"/>
    <property type="molecule type" value="Genomic_DNA"/>
</dbReference>
<proteinExistence type="predicted"/>
<dbReference type="PANTHER" id="PTHR12835">
    <property type="entry name" value="BIOTIN PROTEIN LIGASE"/>
    <property type="match status" value="1"/>
</dbReference>
<evidence type="ECO:0000313" key="5">
    <source>
        <dbReference type="EMBL" id="AWR20984.1"/>
    </source>
</evidence>
<evidence type="ECO:0000256" key="2">
    <source>
        <dbReference type="ARBA" id="ARBA00023267"/>
    </source>
</evidence>
<evidence type="ECO:0000259" key="4">
    <source>
        <dbReference type="PROSITE" id="PS51733"/>
    </source>
</evidence>
<dbReference type="RefSeq" id="WP_110232878.1">
    <property type="nucleotide sequence ID" value="NZ_CP023994.1"/>
</dbReference>
<dbReference type="Gene3D" id="2.30.30.100">
    <property type="match status" value="1"/>
</dbReference>
<organism evidence="5 6">
    <name type="scientific">Aurantimicrobium photophilum</name>
    <dbReference type="NCBI Taxonomy" id="1987356"/>
    <lineage>
        <taxon>Bacteria</taxon>
        <taxon>Bacillati</taxon>
        <taxon>Actinomycetota</taxon>
        <taxon>Actinomycetes</taxon>
        <taxon>Micrococcales</taxon>
        <taxon>Microbacteriaceae</taxon>
        <taxon>Aurantimicrobium</taxon>
    </lineage>
</organism>
<dbReference type="KEGG" id="aum:AURMO_00367"/>
<evidence type="ECO:0000256" key="3">
    <source>
        <dbReference type="ARBA" id="ARBA00024227"/>
    </source>
</evidence>
<dbReference type="PANTHER" id="PTHR12835:SF5">
    <property type="entry name" value="BIOTIN--PROTEIN LIGASE"/>
    <property type="match status" value="1"/>
</dbReference>
<keyword evidence="2" id="KW-0092">Biotin</keyword>
<dbReference type="GO" id="GO:0005737">
    <property type="term" value="C:cytoplasm"/>
    <property type="evidence" value="ECO:0007669"/>
    <property type="project" value="TreeGrafter"/>
</dbReference>
<dbReference type="PROSITE" id="PS51733">
    <property type="entry name" value="BPL_LPL_CATALYTIC"/>
    <property type="match status" value="1"/>
</dbReference>
<dbReference type="EC" id="6.3.4.15" evidence="3"/>
<sequence length="269" mass="27864">MDLSLSTPHASRLLWLDEVGSTNTHLVVAVNSSDGAEWPDFSVVATDNQVAGKGRLGRDWSAPAGASLAVSVLLRPETPAGRPLPPESLSWMGLLAGLAMARACNSVLPEGKKATIKWPNDVLIGEKKVCGVLSELVVTPQGLALVVGTGVNIALAEVDLPVPTATSLVLEGAQTALDEVLAAYLTEFARITRVFTSAAGNVRSSGLLDQVTELCNTIGKSVRVELPSGESPVGTAIGLSENGSLIVEMSNCAEPLVVSAGDVTHLRVI</sequence>
<evidence type="ECO:0000313" key="6">
    <source>
        <dbReference type="Proteomes" id="UP000246894"/>
    </source>
</evidence>
<accession>A0A2Z3RXY1</accession>
<dbReference type="Proteomes" id="UP000246894">
    <property type="component" value="Chromosome"/>
</dbReference>
<dbReference type="GO" id="GO:0004077">
    <property type="term" value="F:biotin--[biotin carboxyl-carrier protein] ligase activity"/>
    <property type="evidence" value="ECO:0007669"/>
    <property type="project" value="UniProtKB-EC"/>
</dbReference>
<name>A0A2Z3RXY1_9MICO</name>
<keyword evidence="6" id="KW-1185">Reference proteome</keyword>
<dbReference type="NCBIfam" id="TIGR00121">
    <property type="entry name" value="birA_ligase"/>
    <property type="match status" value="1"/>
</dbReference>
<protein>
    <recommendedName>
        <fullName evidence="3">biotin--[biotin carboxyl-carrier protein] ligase</fullName>
        <ecNumber evidence="3">6.3.4.15</ecNumber>
    </recommendedName>
</protein>
<dbReference type="Pfam" id="PF03099">
    <property type="entry name" value="BPL_LplA_LipB"/>
    <property type="match status" value="1"/>
</dbReference>
<keyword evidence="1 5" id="KW-0436">Ligase</keyword>
<evidence type="ECO:0000256" key="1">
    <source>
        <dbReference type="ARBA" id="ARBA00022598"/>
    </source>
</evidence>
<dbReference type="Gene3D" id="3.30.930.10">
    <property type="entry name" value="Bira Bifunctional Protein, Domain 2"/>
    <property type="match status" value="1"/>
</dbReference>
<dbReference type="OrthoDB" id="9807064at2"/>
<reference evidence="5 6" key="1">
    <citation type="submission" date="2017-10" db="EMBL/GenBank/DDBJ databases">
        <title>Genome of an Actinobacterium that displays light-enhanced growth.</title>
        <authorList>
            <person name="Maresca J.A."/>
            <person name="Hempel P."/>
            <person name="Shevchenko O."/>
            <person name="Miller K.J."/>
            <person name="Hahn M.W."/>
        </authorList>
    </citation>
    <scope>NUCLEOTIDE SEQUENCE [LARGE SCALE GENOMIC DNA]</scope>
    <source>
        <strain evidence="5 6">MWH-Mo1</strain>
    </source>
</reference>
<dbReference type="InterPro" id="IPR004143">
    <property type="entry name" value="BPL_LPL_catalytic"/>
</dbReference>
<feature type="domain" description="BPL/LPL catalytic" evidence="4">
    <location>
        <begin position="8"/>
        <end position="196"/>
    </location>
</feature>
<dbReference type="CDD" id="cd16442">
    <property type="entry name" value="BPL"/>
    <property type="match status" value="1"/>
</dbReference>
<dbReference type="InterPro" id="IPR004408">
    <property type="entry name" value="Biotin_CoA_COase_ligase"/>
</dbReference>
<dbReference type="SUPFAM" id="SSF55681">
    <property type="entry name" value="Class II aaRS and biotin synthetases"/>
    <property type="match status" value="1"/>
</dbReference>
<dbReference type="Pfam" id="PF02237">
    <property type="entry name" value="BPL_C"/>
    <property type="match status" value="1"/>
</dbReference>
<dbReference type="InterPro" id="IPR003142">
    <property type="entry name" value="BPL_C"/>
</dbReference>
<gene>
    <name evidence="5" type="ORF">AURMO_00367</name>
</gene>
<dbReference type="AlphaFoldDB" id="A0A2Z3RXY1"/>
<dbReference type="InterPro" id="IPR045864">
    <property type="entry name" value="aa-tRNA-synth_II/BPL/LPL"/>
</dbReference>